<dbReference type="Pfam" id="PF10677">
    <property type="entry name" value="DUF2490"/>
    <property type="match status" value="1"/>
</dbReference>
<proteinExistence type="predicted"/>
<protein>
    <submittedName>
        <fullName evidence="1">DUF2490 domain-containing protein</fullName>
    </submittedName>
</protein>
<reference evidence="1 2" key="1">
    <citation type="submission" date="2021-03" db="EMBL/GenBank/DDBJ databases">
        <title>Winogradskyella sp. nov., isolated from costal sediment.</title>
        <authorList>
            <person name="Gao C."/>
        </authorList>
    </citation>
    <scope>NUCLEOTIDE SEQUENCE [LARGE SCALE GENOMIC DNA]</scope>
    <source>
        <strain evidence="1 2">DF17</strain>
    </source>
</reference>
<gene>
    <name evidence="1" type="ORF">J4050_05165</name>
</gene>
<keyword evidence="2" id="KW-1185">Reference proteome</keyword>
<evidence type="ECO:0000313" key="2">
    <source>
        <dbReference type="Proteomes" id="UP000676776"/>
    </source>
</evidence>
<evidence type="ECO:0000313" key="1">
    <source>
        <dbReference type="EMBL" id="MBO3116125.1"/>
    </source>
</evidence>
<comment type="caution">
    <text evidence="1">The sequence shown here is derived from an EMBL/GenBank/DDBJ whole genome shotgun (WGS) entry which is preliminary data.</text>
</comment>
<accession>A0ABS3T306</accession>
<dbReference type="Proteomes" id="UP000676776">
    <property type="component" value="Unassembled WGS sequence"/>
</dbReference>
<dbReference type="EMBL" id="JAGEVF010000003">
    <property type="protein sequence ID" value="MBO3116125.1"/>
    <property type="molecule type" value="Genomic_DNA"/>
</dbReference>
<dbReference type="InterPro" id="IPR019619">
    <property type="entry name" value="DUF2490"/>
</dbReference>
<name>A0ABS3T306_9FLAO</name>
<sequence>MKPIIKILLKKTYLLVFMGALIHIEAQTNDIDNINSLQIWGDITLKTQLTDNWSTGGDFGLRHSADHPLFWQFYLRPNINYKLTKRVNFSLGLGSFNTFIKDLFNTYEFRVYQDTNINWPELGFFSILHRFRFEQRFFNFSEKSIQNDSRLRARYLIGVKTGSFKLLGNKASTAFISLEPFFPLAGSKNNFAVNNFRWDTAISFQMNENLKLELHYILQTSNIPLLADKSVIENIIRCRAYLNI</sequence>
<dbReference type="RefSeq" id="WP_208152962.1">
    <property type="nucleotide sequence ID" value="NZ_JAGEVF010000003.1"/>
</dbReference>
<organism evidence="1 2">
    <name type="scientific">Winogradskyella pelagia</name>
    <dbReference type="NCBI Taxonomy" id="2819984"/>
    <lineage>
        <taxon>Bacteria</taxon>
        <taxon>Pseudomonadati</taxon>
        <taxon>Bacteroidota</taxon>
        <taxon>Flavobacteriia</taxon>
        <taxon>Flavobacteriales</taxon>
        <taxon>Flavobacteriaceae</taxon>
        <taxon>Winogradskyella</taxon>
    </lineage>
</organism>